<proteinExistence type="predicted"/>
<sequence length="53" mass="5491">MCGQGDGEYTGFTGFTGVFGMVQTGTGRFSGNQVTGIQHSGGLHIALYPSLCF</sequence>
<dbReference type="GeneID" id="73349824"/>
<evidence type="ECO:0000313" key="1">
    <source>
        <dbReference type="EMBL" id="UQC90360.1"/>
    </source>
</evidence>
<dbReference type="EMBL" id="CP019480">
    <property type="protein sequence ID" value="UQC90360.1"/>
    <property type="molecule type" value="Genomic_DNA"/>
</dbReference>
<dbReference type="AlphaFoldDB" id="A0A9Q8T7E4"/>
<accession>A0A9Q8T7E4</accession>
<gene>
    <name evidence="1" type="ORF">CLUP02_15890</name>
</gene>
<keyword evidence="2" id="KW-1185">Reference proteome</keyword>
<dbReference type="Proteomes" id="UP000830671">
    <property type="component" value="Chromosome 8"/>
</dbReference>
<dbReference type="RefSeq" id="XP_049151961.1">
    <property type="nucleotide sequence ID" value="XM_049294814.1"/>
</dbReference>
<protein>
    <submittedName>
        <fullName evidence="1">Uncharacterized protein</fullName>
    </submittedName>
</protein>
<organism evidence="1 2">
    <name type="scientific">Colletotrichum lupini</name>
    <dbReference type="NCBI Taxonomy" id="145971"/>
    <lineage>
        <taxon>Eukaryota</taxon>
        <taxon>Fungi</taxon>
        <taxon>Dikarya</taxon>
        <taxon>Ascomycota</taxon>
        <taxon>Pezizomycotina</taxon>
        <taxon>Sordariomycetes</taxon>
        <taxon>Hypocreomycetidae</taxon>
        <taxon>Glomerellales</taxon>
        <taxon>Glomerellaceae</taxon>
        <taxon>Colletotrichum</taxon>
        <taxon>Colletotrichum acutatum species complex</taxon>
    </lineage>
</organism>
<name>A0A9Q8T7E4_9PEZI</name>
<reference evidence="1" key="1">
    <citation type="journal article" date="2021" name="Mol. Plant Microbe Interact.">
        <title>Complete Genome Sequence of the Plant-Pathogenic Fungus Colletotrichum lupini.</title>
        <authorList>
            <person name="Baroncelli R."/>
            <person name="Pensec F."/>
            <person name="Da Lio D."/>
            <person name="Boufleur T."/>
            <person name="Vicente I."/>
            <person name="Sarrocco S."/>
            <person name="Picot A."/>
            <person name="Baraldi E."/>
            <person name="Sukno S."/>
            <person name="Thon M."/>
            <person name="Le Floch G."/>
        </authorList>
    </citation>
    <scope>NUCLEOTIDE SEQUENCE</scope>
    <source>
        <strain evidence="1">IMI 504893</strain>
    </source>
</reference>
<dbReference type="KEGG" id="clup:CLUP02_15890"/>
<evidence type="ECO:0000313" key="2">
    <source>
        <dbReference type="Proteomes" id="UP000830671"/>
    </source>
</evidence>